<accession>E1X5M6</accession>
<protein>
    <submittedName>
        <fullName evidence="1">Exported protein</fullName>
    </submittedName>
</protein>
<dbReference type="RefSeq" id="WP_014243379.1">
    <property type="nucleotide sequence ID" value="NC_016620.1"/>
</dbReference>
<evidence type="ECO:0000313" key="1">
    <source>
        <dbReference type="EMBL" id="CBW25593.1"/>
    </source>
</evidence>
<organism evidence="1 2">
    <name type="scientific">Halobacteriovorax marinus (strain ATCC BAA-682 / DSM 15412 / SJ)</name>
    <name type="common">Bacteriovorax marinus</name>
    <dbReference type="NCBI Taxonomy" id="862908"/>
    <lineage>
        <taxon>Bacteria</taxon>
        <taxon>Pseudomonadati</taxon>
        <taxon>Bdellovibrionota</taxon>
        <taxon>Bacteriovoracia</taxon>
        <taxon>Bacteriovoracales</taxon>
        <taxon>Halobacteriovoraceae</taxon>
        <taxon>Halobacteriovorax</taxon>
    </lineage>
</organism>
<evidence type="ECO:0000313" key="2">
    <source>
        <dbReference type="Proteomes" id="UP000008963"/>
    </source>
</evidence>
<sequence length="218" mass="24285">MIKFVLAFIVSMGITHAELLEAQCEAIPSSKRYIDFPSQTNYPKMYKFTCDFRCIEGSKQYELSALHEVEVHSLTAEARDVVCYGVKVKRVSWGYDFDRVEPFFVYAAGLESLSDWAKSLGVSPDHSSSASLMNKLVKDLEVILPSYQMAGSTGADSSRAFAQAAQMIEKLLKELPASTEYLDELVSLIPKRDISSHNGLNLVLRTLQSSAAWRVNAL</sequence>
<dbReference type="PATRIC" id="fig|862908.3.peg.661"/>
<dbReference type="Proteomes" id="UP000008963">
    <property type="component" value="Chromosome"/>
</dbReference>
<dbReference type="KEGG" id="bmx:BMS_0688"/>
<dbReference type="OrthoDB" id="5292275at2"/>
<gene>
    <name evidence="1" type="ordered locus">BMS_0688</name>
</gene>
<dbReference type="STRING" id="862908.BMS_0688"/>
<reference evidence="2" key="1">
    <citation type="journal article" date="2013" name="ISME J.">
        <title>A small predatory core genome in the divergent marine Bacteriovorax marinus SJ and the terrestrial Bdellovibrio bacteriovorus.</title>
        <authorList>
            <person name="Crossman L.C."/>
            <person name="Chen H."/>
            <person name="Cerdeno-Tarraga A.M."/>
            <person name="Brooks K."/>
            <person name="Quail M.A."/>
            <person name="Pineiro S.A."/>
            <person name="Hobley L."/>
            <person name="Sockett R.E."/>
            <person name="Bentley S.D."/>
            <person name="Parkhill J."/>
            <person name="Williams H.N."/>
            <person name="Stine O.C."/>
        </authorList>
    </citation>
    <scope>NUCLEOTIDE SEQUENCE [LARGE SCALE GENOMIC DNA]</scope>
    <source>
        <strain evidence="2">ATCC BAA-682 / DSM 15412 / SJ</strain>
    </source>
</reference>
<name>E1X5M6_HALMS</name>
<dbReference type="HOGENOM" id="CLU_1265468_0_0_7"/>
<dbReference type="AlphaFoldDB" id="E1X5M6"/>
<keyword evidence="2" id="KW-1185">Reference proteome</keyword>
<dbReference type="EMBL" id="FQ312005">
    <property type="protein sequence ID" value="CBW25593.1"/>
    <property type="molecule type" value="Genomic_DNA"/>
</dbReference>
<proteinExistence type="predicted"/>